<name>A0AAP0WZB2_LIQFO</name>
<keyword evidence="3" id="KW-1185">Reference proteome</keyword>
<sequence>MREGGMRTTQDLALRCVLGTKFVEKRGAITGLGLSKEWGRGVLWRRAESILGHPGVKETRKKPPKDIGVIKAEGEKDLKALP</sequence>
<accession>A0AAP0WZB2</accession>
<feature type="region of interest" description="Disordered" evidence="1">
    <location>
        <begin position="53"/>
        <end position="82"/>
    </location>
</feature>
<reference evidence="2 3" key="1">
    <citation type="journal article" date="2024" name="Plant J.">
        <title>Genome sequences and population genomics reveal climatic adaptation and genomic divergence between two closely related sweetgum species.</title>
        <authorList>
            <person name="Xu W.Q."/>
            <person name="Ren C.Q."/>
            <person name="Zhang X.Y."/>
            <person name="Comes H.P."/>
            <person name="Liu X.H."/>
            <person name="Li Y.G."/>
            <person name="Kettle C.J."/>
            <person name="Jalonen R."/>
            <person name="Gaisberger H."/>
            <person name="Ma Y.Z."/>
            <person name="Qiu Y.X."/>
        </authorList>
    </citation>
    <scope>NUCLEOTIDE SEQUENCE [LARGE SCALE GENOMIC DNA]</scope>
    <source>
        <strain evidence="2">Hangzhou</strain>
    </source>
</reference>
<evidence type="ECO:0000313" key="3">
    <source>
        <dbReference type="Proteomes" id="UP001415857"/>
    </source>
</evidence>
<dbReference type="Proteomes" id="UP001415857">
    <property type="component" value="Unassembled WGS sequence"/>
</dbReference>
<evidence type="ECO:0000313" key="2">
    <source>
        <dbReference type="EMBL" id="KAK9284947.1"/>
    </source>
</evidence>
<protein>
    <submittedName>
        <fullName evidence="2">Uncharacterized protein</fullName>
    </submittedName>
</protein>
<organism evidence="2 3">
    <name type="scientific">Liquidambar formosana</name>
    <name type="common">Formosan gum</name>
    <dbReference type="NCBI Taxonomy" id="63359"/>
    <lineage>
        <taxon>Eukaryota</taxon>
        <taxon>Viridiplantae</taxon>
        <taxon>Streptophyta</taxon>
        <taxon>Embryophyta</taxon>
        <taxon>Tracheophyta</taxon>
        <taxon>Spermatophyta</taxon>
        <taxon>Magnoliopsida</taxon>
        <taxon>eudicotyledons</taxon>
        <taxon>Gunneridae</taxon>
        <taxon>Pentapetalae</taxon>
        <taxon>Saxifragales</taxon>
        <taxon>Altingiaceae</taxon>
        <taxon>Liquidambar</taxon>
    </lineage>
</organism>
<proteinExistence type="predicted"/>
<feature type="compositionally biased region" description="Basic and acidic residues" evidence="1">
    <location>
        <begin position="72"/>
        <end position="82"/>
    </location>
</feature>
<dbReference type="AlphaFoldDB" id="A0AAP0WZB2"/>
<evidence type="ECO:0000256" key="1">
    <source>
        <dbReference type="SAM" id="MobiDB-lite"/>
    </source>
</evidence>
<gene>
    <name evidence="2" type="ORF">L1049_024129</name>
</gene>
<comment type="caution">
    <text evidence="2">The sequence shown here is derived from an EMBL/GenBank/DDBJ whole genome shotgun (WGS) entry which is preliminary data.</text>
</comment>
<dbReference type="EMBL" id="JBBPBK010000005">
    <property type="protein sequence ID" value="KAK9284947.1"/>
    <property type="molecule type" value="Genomic_DNA"/>
</dbReference>